<comment type="caution">
    <text evidence="1">The sequence shown here is derived from an EMBL/GenBank/DDBJ whole genome shotgun (WGS) entry which is preliminary data.</text>
</comment>
<proteinExistence type="predicted"/>
<sequence>MKSAIEAPKRDNTDYHNAIAEVRRAFAEADAALGPEMLVSTKRKWKRNGNYVVKVTFKTRASGD</sequence>
<dbReference type="EMBL" id="WHSB02000003">
    <property type="protein sequence ID" value="MCQ4630359.1"/>
    <property type="molecule type" value="Genomic_DNA"/>
</dbReference>
<protein>
    <submittedName>
        <fullName evidence="1">Uncharacterized protein</fullName>
    </submittedName>
</protein>
<name>A0ABT1R5A2_9HYPH</name>
<keyword evidence="2" id="KW-1185">Reference proteome</keyword>
<organism evidence="1 2">
    <name type="scientific">Shinella lacus</name>
    <dbReference type="NCBI Taxonomy" id="2654216"/>
    <lineage>
        <taxon>Bacteria</taxon>
        <taxon>Pseudomonadati</taxon>
        <taxon>Pseudomonadota</taxon>
        <taxon>Alphaproteobacteria</taxon>
        <taxon>Hyphomicrobiales</taxon>
        <taxon>Rhizobiaceae</taxon>
        <taxon>Shinella</taxon>
    </lineage>
</organism>
<gene>
    <name evidence="1" type="ORF">GB927_009950</name>
</gene>
<evidence type="ECO:0000313" key="1">
    <source>
        <dbReference type="EMBL" id="MCQ4630359.1"/>
    </source>
</evidence>
<reference evidence="1" key="1">
    <citation type="submission" date="2021-07" db="EMBL/GenBank/DDBJ databases">
        <title>Shinella sp. nov., a novel member of the genus Shinella from water.</title>
        <authorList>
            <person name="Deng Y."/>
        </authorList>
    </citation>
    <scope>NUCLEOTIDE SEQUENCE</scope>
    <source>
        <strain evidence="1">CPCC 100929</strain>
    </source>
</reference>
<dbReference type="Proteomes" id="UP000996601">
    <property type="component" value="Unassembled WGS sequence"/>
</dbReference>
<evidence type="ECO:0000313" key="2">
    <source>
        <dbReference type="Proteomes" id="UP000996601"/>
    </source>
</evidence>
<accession>A0ABT1R5A2</accession>